<dbReference type="GO" id="GO:0005737">
    <property type="term" value="C:cytoplasm"/>
    <property type="evidence" value="ECO:0007669"/>
    <property type="project" value="TreeGrafter"/>
</dbReference>
<dbReference type="PANTHER" id="PTHR48077:SF6">
    <property type="entry name" value="TRYPTOPHAN SYNTHASE"/>
    <property type="match status" value="1"/>
</dbReference>
<dbReference type="InterPro" id="IPR023026">
    <property type="entry name" value="Trp_synth_beta/beta-like"/>
</dbReference>
<dbReference type="Proteomes" id="UP001140206">
    <property type="component" value="Chromosome 2"/>
</dbReference>
<dbReference type="AlphaFoldDB" id="A0AAV8ERC7"/>
<dbReference type="EMBL" id="JAMFTS010000002">
    <property type="protein sequence ID" value="KAJ4783772.1"/>
    <property type="molecule type" value="Genomic_DNA"/>
</dbReference>
<gene>
    <name evidence="3" type="ORF">LUZ62_035018</name>
</gene>
<proteinExistence type="predicted"/>
<reference evidence="3" key="1">
    <citation type="submission" date="2022-08" db="EMBL/GenBank/DDBJ databases">
        <authorList>
            <person name="Marques A."/>
        </authorList>
    </citation>
    <scope>NUCLEOTIDE SEQUENCE</scope>
    <source>
        <strain evidence="3">RhyPub2mFocal</strain>
        <tissue evidence="3">Leaves</tissue>
    </source>
</reference>
<comment type="caution">
    <text evidence="3">The sequence shown here is derived from an EMBL/GenBank/DDBJ whole genome shotgun (WGS) entry which is preliminary data.</text>
</comment>
<dbReference type="SUPFAM" id="SSF53686">
    <property type="entry name" value="Tryptophan synthase beta subunit-like PLP-dependent enzymes"/>
    <property type="match status" value="1"/>
</dbReference>
<dbReference type="InterPro" id="IPR036052">
    <property type="entry name" value="TrpB-like_PALP_sf"/>
</dbReference>
<dbReference type="GO" id="GO:0052684">
    <property type="term" value="F:L-serine hydro-lyase (adding indole, L-tryptophan-forming) activity"/>
    <property type="evidence" value="ECO:0007669"/>
    <property type="project" value="TreeGrafter"/>
</dbReference>
<organism evidence="3 4">
    <name type="scientific">Rhynchospora pubera</name>
    <dbReference type="NCBI Taxonomy" id="906938"/>
    <lineage>
        <taxon>Eukaryota</taxon>
        <taxon>Viridiplantae</taxon>
        <taxon>Streptophyta</taxon>
        <taxon>Embryophyta</taxon>
        <taxon>Tracheophyta</taxon>
        <taxon>Spermatophyta</taxon>
        <taxon>Magnoliopsida</taxon>
        <taxon>Liliopsida</taxon>
        <taxon>Poales</taxon>
        <taxon>Cyperaceae</taxon>
        <taxon>Cyperoideae</taxon>
        <taxon>Rhynchosporeae</taxon>
        <taxon>Rhynchospora</taxon>
    </lineage>
</organism>
<keyword evidence="4" id="KW-1185">Reference proteome</keyword>
<evidence type="ECO:0000256" key="2">
    <source>
        <dbReference type="ARBA" id="ARBA00022898"/>
    </source>
</evidence>
<keyword evidence="2" id="KW-0663">Pyridoxal phosphate</keyword>
<evidence type="ECO:0000313" key="4">
    <source>
        <dbReference type="Proteomes" id="UP001140206"/>
    </source>
</evidence>
<dbReference type="GO" id="GO:0004834">
    <property type="term" value="F:tryptophan synthase activity"/>
    <property type="evidence" value="ECO:0007669"/>
    <property type="project" value="InterPro"/>
</dbReference>
<name>A0AAV8ERC7_9POAL</name>
<comment type="cofactor">
    <cofactor evidence="1">
        <name>pyridoxal 5'-phosphate</name>
        <dbReference type="ChEBI" id="CHEBI:597326"/>
    </cofactor>
</comment>
<dbReference type="Gene3D" id="3.40.50.1100">
    <property type="match status" value="2"/>
</dbReference>
<protein>
    <submittedName>
        <fullName evidence="3">Tryptophan synthase beta chain 2</fullName>
    </submittedName>
</protein>
<sequence length="158" mass="17536">MRTSYDQKPYRRLMMETRGAKIHPLPSIVTVSGREILESNPSYPGSLGIVISEAVEIAAINSNTKYYLSSVLNHVLLHQNVIGEEFIKQLEALNKKPDLITGCTGCWSNFSGLMFTFIREKIEGRMNPVFQAVEPAACPSLMKGVLGYMLMILGIQLG</sequence>
<dbReference type="PANTHER" id="PTHR48077">
    <property type="entry name" value="TRYPTOPHAN SYNTHASE-RELATED"/>
    <property type="match status" value="1"/>
</dbReference>
<evidence type="ECO:0000313" key="3">
    <source>
        <dbReference type="EMBL" id="KAJ4783772.1"/>
    </source>
</evidence>
<accession>A0AAV8ERC7</accession>
<evidence type="ECO:0000256" key="1">
    <source>
        <dbReference type="ARBA" id="ARBA00001933"/>
    </source>
</evidence>